<keyword evidence="4" id="KW-1185">Reference proteome</keyword>
<evidence type="ECO:0000256" key="1">
    <source>
        <dbReference type="RuleBase" id="RU367095"/>
    </source>
</evidence>
<dbReference type="InterPro" id="IPR037855">
    <property type="entry name" value="Vps36"/>
</dbReference>
<dbReference type="PANTHER" id="PTHR13128:SF12">
    <property type="entry name" value="VACUOLAR PROTEIN-SORTING-ASSOCIATED PROTEIN 36"/>
    <property type="match status" value="1"/>
</dbReference>
<dbReference type="PANTHER" id="PTHR13128">
    <property type="entry name" value="VACUOLAR PROTEIN-SORTING-ASSOCIATED PROTEIN 36"/>
    <property type="match status" value="1"/>
</dbReference>
<dbReference type="InterPro" id="IPR036388">
    <property type="entry name" value="WH-like_DNA-bd_sf"/>
</dbReference>
<dbReference type="AlphaFoldDB" id="A0AAD1U9W0"/>
<accession>A0AAD1U9W0</accession>
<comment type="subunit">
    <text evidence="1">Component of the endosomal sorting complex required for transport II (ESCRT-II).</text>
</comment>
<sequence length="480" mass="54632">MSYYYPCILVDDSQSSGVKPIIFKDVEENLCTSSSCKESSKNFLGKKYENIQLRDDSMPDKNLPKGSLWVTTHRFIFQVDNTTTADYLYEFPLEIFVKESYVGGMFQSGYRVKIKRNDSTNPDIYDSNALEGMIQTISQQKAEEFKIDPSQVADQYRNVMAARKFPSKITFLCPSKAVRNDLKKDIDYAVSKEMWTKVKFNIEQHIRKNDIGIGNIMGRQREKDSVMSSKIAMTSSDINQLSGAAQDLITIADEIKKKLSRYKDSFSDYKENTDIMDMIFNLGMNNDDDDLFIQKSSSSLSKKDFKNKICQDLVAFLDNNINSYGGWIPCAELYCKFNRMLGMDLISPENFIKACIGIEKVESDDGSYYIYCKDFKAKNGKIVAMITHPDFSINKKAKELEKFTKKGDGKTVNDIIKALDLSYIIVDQVIERALEDGRIAVDEQDPAGKRYYYNKIGGGKSSRRGSEDGTDGYNIEDITI</sequence>
<reference evidence="3" key="1">
    <citation type="submission" date="2023-07" db="EMBL/GenBank/DDBJ databases">
        <authorList>
            <consortium name="AG Swart"/>
            <person name="Singh M."/>
            <person name="Singh A."/>
            <person name="Seah K."/>
            <person name="Emmerich C."/>
        </authorList>
    </citation>
    <scope>NUCLEOTIDE SEQUENCE</scope>
    <source>
        <strain evidence="3">DP1</strain>
    </source>
</reference>
<dbReference type="SUPFAM" id="SSF50729">
    <property type="entry name" value="PH domain-like"/>
    <property type="match status" value="1"/>
</dbReference>
<dbReference type="InterPro" id="IPR040608">
    <property type="entry name" value="Snf8/Vps36"/>
</dbReference>
<comment type="function">
    <text evidence="1">Component of the ESCRT-II complex (endosomal sorting complex required for transport II), which is required for multivesicular body (MVB) formation and sorting of endosomal cargo proteins into MVBs.</text>
</comment>
<keyword evidence="1" id="KW-0967">Endosome</keyword>
<dbReference type="Pfam" id="PF04157">
    <property type="entry name" value="EAP30"/>
    <property type="match status" value="1"/>
</dbReference>
<dbReference type="InterPro" id="IPR036390">
    <property type="entry name" value="WH_DNA-bd_sf"/>
</dbReference>
<protein>
    <recommendedName>
        <fullName evidence="1">Vacuolar protein-sorting-associated protein 36</fullName>
    </recommendedName>
    <alternativeName>
        <fullName evidence="1">ESCRT-II complex subunit VPS36</fullName>
    </alternativeName>
</protein>
<name>A0AAD1U9W0_EUPCR</name>
<dbReference type="EMBL" id="CAMPGE010006178">
    <property type="protein sequence ID" value="CAI2365022.1"/>
    <property type="molecule type" value="Genomic_DNA"/>
</dbReference>
<evidence type="ECO:0000313" key="3">
    <source>
        <dbReference type="EMBL" id="CAI2365022.1"/>
    </source>
</evidence>
<dbReference type="GO" id="GO:0031902">
    <property type="term" value="C:late endosome membrane"/>
    <property type="evidence" value="ECO:0007669"/>
    <property type="project" value="UniProtKB-UniRule"/>
</dbReference>
<keyword evidence="1" id="KW-0653">Protein transport</keyword>
<dbReference type="GO" id="GO:0000814">
    <property type="term" value="C:ESCRT II complex"/>
    <property type="evidence" value="ECO:0007669"/>
    <property type="project" value="UniProtKB-UniRule"/>
</dbReference>
<proteinExistence type="inferred from homology"/>
<comment type="subcellular location">
    <subcellularLocation>
        <location evidence="1">Cytoplasm</location>
    </subcellularLocation>
    <subcellularLocation>
        <location evidence="1">Endosome</location>
    </subcellularLocation>
</comment>
<dbReference type="Gene3D" id="1.10.10.10">
    <property type="entry name" value="Winged helix-like DNA-binding domain superfamily/Winged helix DNA-binding domain"/>
    <property type="match status" value="1"/>
</dbReference>
<dbReference type="Proteomes" id="UP001295684">
    <property type="component" value="Unassembled WGS sequence"/>
</dbReference>
<dbReference type="GO" id="GO:0043130">
    <property type="term" value="F:ubiquitin binding"/>
    <property type="evidence" value="ECO:0007669"/>
    <property type="project" value="UniProtKB-UniRule"/>
</dbReference>
<keyword evidence="1" id="KW-0813">Transport</keyword>
<evidence type="ECO:0000256" key="2">
    <source>
        <dbReference type="SAM" id="MobiDB-lite"/>
    </source>
</evidence>
<comment type="caution">
    <text evidence="3">The sequence shown here is derived from an EMBL/GenBank/DDBJ whole genome shotgun (WGS) entry which is preliminary data.</text>
</comment>
<dbReference type="GO" id="GO:0043328">
    <property type="term" value="P:protein transport to vacuole involved in ubiquitin-dependent protein catabolic process via the multivesicular body sorting pathway"/>
    <property type="evidence" value="ECO:0007669"/>
    <property type="project" value="UniProtKB-UniRule"/>
</dbReference>
<gene>
    <name evidence="3" type="ORF">ECRASSUSDP1_LOCUS6372</name>
</gene>
<organism evidence="3 4">
    <name type="scientific">Euplotes crassus</name>
    <dbReference type="NCBI Taxonomy" id="5936"/>
    <lineage>
        <taxon>Eukaryota</taxon>
        <taxon>Sar</taxon>
        <taxon>Alveolata</taxon>
        <taxon>Ciliophora</taxon>
        <taxon>Intramacronucleata</taxon>
        <taxon>Spirotrichea</taxon>
        <taxon>Hypotrichia</taxon>
        <taxon>Euplotida</taxon>
        <taxon>Euplotidae</taxon>
        <taxon>Moneuplotes</taxon>
    </lineage>
</organism>
<dbReference type="SUPFAM" id="SSF46785">
    <property type="entry name" value="Winged helix' DNA-binding domain"/>
    <property type="match status" value="2"/>
</dbReference>
<comment type="similarity">
    <text evidence="1">Belongs to the VPS36 family.</text>
</comment>
<keyword evidence="1" id="KW-0963">Cytoplasm</keyword>
<evidence type="ECO:0000313" key="4">
    <source>
        <dbReference type="Proteomes" id="UP001295684"/>
    </source>
</evidence>
<dbReference type="GO" id="GO:0032266">
    <property type="term" value="F:phosphatidylinositol-3-phosphate binding"/>
    <property type="evidence" value="ECO:0007669"/>
    <property type="project" value="UniProtKB-UniRule"/>
</dbReference>
<feature type="region of interest" description="Disordered" evidence="2">
    <location>
        <begin position="460"/>
        <end position="480"/>
    </location>
</feature>